<feature type="domain" description="Creatinase N-terminal" evidence="2">
    <location>
        <begin position="20"/>
        <end position="165"/>
    </location>
</feature>
<keyword evidence="3" id="KW-0378">Hydrolase</keyword>
<dbReference type="Gene3D" id="3.40.350.10">
    <property type="entry name" value="Creatinase/prolidase N-terminal domain"/>
    <property type="match status" value="1"/>
</dbReference>
<evidence type="ECO:0000259" key="1">
    <source>
        <dbReference type="Pfam" id="PF00557"/>
    </source>
</evidence>
<dbReference type="InterPro" id="IPR000994">
    <property type="entry name" value="Pept_M24"/>
</dbReference>
<evidence type="ECO:0000259" key="2">
    <source>
        <dbReference type="Pfam" id="PF01321"/>
    </source>
</evidence>
<dbReference type="EMBL" id="JAUSVX010000004">
    <property type="protein sequence ID" value="MDQ0469609.1"/>
    <property type="molecule type" value="Genomic_DNA"/>
</dbReference>
<dbReference type="Gene3D" id="3.90.230.10">
    <property type="entry name" value="Creatinase/methionine aminopeptidase superfamily"/>
    <property type="match status" value="1"/>
</dbReference>
<dbReference type="PANTHER" id="PTHR46112:SF3">
    <property type="entry name" value="AMINOPEPTIDASE YPDF"/>
    <property type="match status" value="1"/>
</dbReference>
<keyword evidence="3" id="KW-0645">Protease</keyword>
<dbReference type="GO" id="GO:0004177">
    <property type="term" value="F:aminopeptidase activity"/>
    <property type="evidence" value="ECO:0007669"/>
    <property type="project" value="UniProtKB-KW"/>
</dbReference>
<dbReference type="SUPFAM" id="SSF53092">
    <property type="entry name" value="Creatinase/prolidase N-terminal domain"/>
    <property type="match status" value="1"/>
</dbReference>
<sequence length="398" mass="43006">MERAGASTEHAGGLPFDGGKLDALMEAAGLDALILTSKHNIQYLLGGYRFFFFDAMDALGLSRYLPVLVYARGRAPDAAYIGNPMESYERELGRFWVPTVIAKSWGTLDAAELAAEQITKLGLADKRIGVEMAFLPADAFLRLREKLPNATFAEAIVPLERLRAVKTPAELELLRLASEKVVDSMQTVIAGHGPGATKRQLAEALKREEVARGLTFEYCLITAGKSHNRAPSDQVWGEGDVLTLDSGGNYRGYIGDVCRMAIQGEPDAELVDLLGEVDAIQMAARGPVKAGARGGDVFTPALALLERSKHKGYTHFTAHGMGMIAHEAPRLTGKGFVPYPGYDEDRPLEAGMVLSIETTMLHPSRGYIKLEDTVAVTDIGWIGFGDTARGWNRGGTGV</sequence>
<proteinExistence type="predicted"/>
<dbReference type="SUPFAM" id="SSF55920">
    <property type="entry name" value="Creatinase/aminopeptidase"/>
    <property type="match status" value="1"/>
</dbReference>
<accession>A0ABU0J5V0</accession>
<dbReference type="Pfam" id="PF00557">
    <property type="entry name" value="Peptidase_M24"/>
    <property type="match status" value="1"/>
</dbReference>
<dbReference type="Proteomes" id="UP001242480">
    <property type="component" value="Unassembled WGS sequence"/>
</dbReference>
<dbReference type="InterPro" id="IPR050659">
    <property type="entry name" value="Peptidase_M24B"/>
</dbReference>
<dbReference type="Pfam" id="PF01321">
    <property type="entry name" value="Creatinase_N"/>
    <property type="match status" value="1"/>
</dbReference>
<comment type="caution">
    <text evidence="3">The sequence shown here is derived from an EMBL/GenBank/DDBJ whole genome shotgun (WGS) entry which is preliminary data.</text>
</comment>
<keyword evidence="4" id="KW-1185">Reference proteome</keyword>
<evidence type="ECO:0000313" key="3">
    <source>
        <dbReference type="EMBL" id="MDQ0469609.1"/>
    </source>
</evidence>
<dbReference type="InterPro" id="IPR000587">
    <property type="entry name" value="Creatinase_N"/>
</dbReference>
<dbReference type="InterPro" id="IPR001714">
    <property type="entry name" value="Pept_M24_MAP"/>
</dbReference>
<name>A0ABU0J5V0_9HYPH</name>
<dbReference type="RefSeq" id="WP_307272456.1">
    <property type="nucleotide sequence ID" value="NZ_JAUSVX010000004.1"/>
</dbReference>
<keyword evidence="3" id="KW-0031">Aminopeptidase</keyword>
<organism evidence="3 4">
    <name type="scientific">Labrys wisconsinensis</name>
    <dbReference type="NCBI Taxonomy" id="425677"/>
    <lineage>
        <taxon>Bacteria</taxon>
        <taxon>Pseudomonadati</taxon>
        <taxon>Pseudomonadota</taxon>
        <taxon>Alphaproteobacteria</taxon>
        <taxon>Hyphomicrobiales</taxon>
        <taxon>Xanthobacteraceae</taxon>
        <taxon>Labrys</taxon>
    </lineage>
</organism>
<dbReference type="CDD" id="cd01066">
    <property type="entry name" value="APP_MetAP"/>
    <property type="match status" value="1"/>
</dbReference>
<evidence type="ECO:0000313" key="4">
    <source>
        <dbReference type="Proteomes" id="UP001242480"/>
    </source>
</evidence>
<protein>
    <submittedName>
        <fullName evidence="3">Xaa-Pro aminopeptidase</fullName>
    </submittedName>
</protein>
<dbReference type="PANTHER" id="PTHR46112">
    <property type="entry name" value="AMINOPEPTIDASE"/>
    <property type="match status" value="1"/>
</dbReference>
<gene>
    <name evidence="3" type="ORF">QO011_002625</name>
</gene>
<dbReference type="InterPro" id="IPR036005">
    <property type="entry name" value="Creatinase/aminopeptidase-like"/>
</dbReference>
<dbReference type="PRINTS" id="PR00599">
    <property type="entry name" value="MAPEPTIDASE"/>
</dbReference>
<dbReference type="InterPro" id="IPR029149">
    <property type="entry name" value="Creatin/AminoP/Spt16_N"/>
</dbReference>
<reference evidence="3 4" key="1">
    <citation type="submission" date="2023-07" db="EMBL/GenBank/DDBJ databases">
        <title>Genomic Encyclopedia of Type Strains, Phase IV (KMG-IV): sequencing the most valuable type-strain genomes for metagenomic binning, comparative biology and taxonomic classification.</title>
        <authorList>
            <person name="Goeker M."/>
        </authorList>
    </citation>
    <scope>NUCLEOTIDE SEQUENCE [LARGE SCALE GENOMIC DNA]</scope>
    <source>
        <strain evidence="3 4">DSM 19619</strain>
    </source>
</reference>
<feature type="domain" description="Peptidase M24" evidence="1">
    <location>
        <begin position="172"/>
        <end position="378"/>
    </location>
</feature>